<feature type="compositionally biased region" description="Basic and acidic residues" evidence="1">
    <location>
        <begin position="278"/>
        <end position="289"/>
    </location>
</feature>
<feature type="compositionally biased region" description="Polar residues" evidence="1">
    <location>
        <begin position="253"/>
        <end position="263"/>
    </location>
</feature>
<sequence length="300" mass="33652">MDGFPGHHFYCPSYWVFHPVHVLSRQEKGPESQKGNSFYIDLTLYLQGPKMLIAKIWGFLYVILEQDASDDKGREGRWGGENHIRSEAGRPHAHIWVLERPSWHPHGGWRRLEGQKGEQEAGEESGRTAGVAGCLSGGQEGWEPAAGDQNFSSGRQVEMWCREVRRGLMLGTEISEGQGFLDGDGHILSVHPSHRLLPGKISLATATSTKKPPTKRTRWNLLKCTYMMVTFLFVSYNKGDWQVPCWMPGLQDPTRSLDPTSSQDRGRTETKQTVSSRKGSESGDLSEHPKRWAALLVKAS</sequence>
<dbReference type="RefSeq" id="XP_053066660.1">
    <property type="nucleotide sequence ID" value="XM_053210685.1"/>
</dbReference>
<evidence type="ECO:0000313" key="3">
    <source>
        <dbReference type="RefSeq" id="XP_053066660.1"/>
    </source>
</evidence>
<proteinExistence type="predicted"/>
<gene>
    <name evidence="3" type="primary">EDDM13</name>
</gene>
<dbReference type="GeneID" id="106985869"/>
<keyword evidence="2" id="KW-1185">Reference proteome</keyword>
<organism evidence="2 3">
    <name type="scientific">Acinonyx jubatus</name>
    <name type="common">Cheetah</name>
    <dbReference type="NCBI Taxonomy" id="32536"/>
    <lineage>
        <taxon>Eukaryota</taxon>
        <taxon>Metazoa</taxon>
        <taxon>Chordata</taxon>
        <taxon>Craniata</taxon>
        <taxon>Vertebrata</taxon>
        <taxon>Euteleostomi</taxon>
        <taxon>Mammalia</taxon>
        <taxon>Eutheria</taxon>
        <taxon>Laurasiatheria</taxon>
        <taxon>Carnivora</taxon>
        <taxon>Feliformia</taxon>
        <taxon>Felidae</taxon>
        <taxon>Felinae</taxon>
        <taxon>Acinonyx</taxon>
    </lineage>
</organism>
<evidence type="ECO:0000256" key="1">
    <source>
        <dbReference type="SAM" id="MobiDB-lite"/>
    </source>
</evidence>
<feature type="region of interest" description="Disordered" evidence="1">
    <location>
        <begin position="252"/>
        <end position="289"/>
    </location>
</feature>
<dbReference type="Proteomes" id="UP001652583">
    <property type="component" value="Chromosome E2"/>
</dbReference>
<reference evidence="3" key="1">
    <citation type="submission" date="2025-08" db="UniProtKB">
        <authorList>
            <consortium name="RefSeq"/>
        </authorList>
    </citation>
    <scope>IDENTIFICATION</scope>
    <source>
        <tissue evidence="3">Blood</tissue>
    </source>
</reference>
<name>A0ABM3P4Q5_ACIJB</name>
<accession>A0ABM3P4Q5</accession>
<protein>
    <submittedName>
        <fullName evidence="3">Epididymal protein 13 isoform X1</fullName>
    </submittedName>
</protein>
<evidence type="ECO:0000313" key="2">
    <source>
        <dbReference type="Proteomes" id="UP001652583"/>
    </source>
</evidence>